<dbReference type="AlphaFoldDB" id="A0A2X0VSF1"/>
<organism evidence="1 2">
    <name type="scientific">Schaalia odontolytica</name>
    <dbReference type="NCBI Taxonomy" id="1660"/>
    <lineage>
        <taxon>Bacteria</taxon>
        <taxon>Bacillati</taxon>
        <taxon>Actinomycetota</taxon>
        <taxon>Actinomycetes</taxon>
        <taxon>Actinomycetales</taxon>
        <taxon>Actinomycetaceae</taxon>
        <taxon>Schaalia</taxon>
    </lineage>
</organism>
<dbReference type="Proteomes" id="UP000250192">
    <property type="component" value="Unassembled WGS sequence"/>
</dbReference>
<dbReference type="EMBL" id="UAPR01000021">
    <property type="protein sequence ID" value="SPT56571.1"/>
    <property type="molecule type" value="Genomic_DNA"/>
</dbReference>
<accession>A0A2X0VSF1</accession>
<proteinExistence type="predicted"/>
<keyword evidence="2" id="KW-1185">Reference proteome</keyword>
<gene>
    <name evidence="1" type="ORF">NCTC9935_02117</name>
</gene>
<protein>
    <submittedName>
        <fullName evidence="1">Uncharacterized protein</fullName>
    </submittedName>
</protein>
<evidence type="ECO:0000313" key="1">
    <source>
        <dbReference type="EMBL" id="SPT56571.1"/>
    </source>
</evidence>
<sequence>MCRDDESRVERRPGHRHLLIDNTHAIKALCTRSEAVPANPNDESAGAPDGLLAHQIRVAHNEVEAQSGLQRDVCASIDGDDERSRLGPPPGERLEISDGVARCRHEKNRPFTKPINRRHAFATQDGCPVLRQVVLDGALESGKKRARVGHLDVQIVLGYEPARGDDATIDKDFTARNRHVLSLAQRHDVLAEVVDEGNTRIENKTGTQSSHAAGQRWLGVQDRGGCRLDQRSCTVTVQIRDVNDGDLAALEARCEVLGAVVDAHASRSGL</sequence>
<evidence type="ECO:0000313" key="2">
    <source>
        <dbReference type="Proteomes" id="UP000250192"/>
    </source>
</evidence>
<name>A0A2X0VSF1_9ACTO</name>
<reference evidence="1 2" key="1">
    <citation type="submission" date="2018-06" db="EMBL/GenBank/DDBJ databases">
        <authorList>
            <consortium name="Pathogen Informatics"/>
            <person name="Doyle S."/>
        </authorList>
    </citation>
    <scope>NUCLEOTIDE SEQUENCE [LARGE SCALE GENOMIC DNA]</scope>
    <source>
        <strain evidence="1 2">NCTC9935</strain>
    </source>
</reference>